<keyword evidence="1" id="KW-0378">Hydrolase</keyword>
<dbReference type="Proteomes" id="UP000242875">
    <property type="component" value="Unassembled WGS sequence"/>
</dbReference>
<dbReference type="AlphaFoldDB" id="A0A261Y3R9"/>
<sequence length="286" mass="32079">MTSVHDILYVESADLEAPHDKLQALDLYLPITLNSSSPPPLVVYIHGGAWRSGDKSEYENLGKRLAKAGRFAVAVINYRLSLQEFNDRGHPVVHPDHINDCSAAIKYLVSASTRYGFRSDAIYLVGHSAGGQLGGLLVFDESFLKEVRHSIKGVVGVEGIYDIPRLLETWPNYIGFIKQGFGDDAAVYQKASPQYASPHRPDGRIRLPSYLIVHSPEDELVDMEQSNRYFEHVREAGAGPVVELDISMKGTHFDMLQTEPFSTRIVKFVYDVEKATCIDGDWIWWI</sequence>
<protein>
    <recommendedName>
        <fullName evidence="2">BD-FAE-like domain-containing protein</fullName>
    </recommendedName>
</protein>
<dbReference type="Pfam" id="PF20434">
    <property type="entry name" value="BD-FAE"/>
    <property type="match status" value="1"/>
</dbReference>
<dbReference type="GO" id="GO:0016787">
    <property type="term" value="F:hydrolase activity"/>
    <property type="evidence" value="ECO:0007669"/>
    <property type="project" value="UniProtKB-KW"/>
</dbReference>
<dbReference type="PANTHER" id="PTHR48081">
    <property type="entry name" value="AB HYDROLASE SUPERFAMILY PROTEIN C4A8.06C"/>
    <property type="match status" value="1"/>
</dbReference>
<reference evidence="3 4" key="1">
    <citation type="journal article" date="2017" name="Mycologia">
        <title>Bifiguratus adelaidae, gen. et sp. nov., a new member of Mucoromycotina in endophytic and soil-dwelling habitats.</title>
        <authorList>
            <person name="Torres-Cruz T.J."/>
            <person name="Billingsley Tobias T.L."/>
            <person name="Almatruk M."/>
            <person name="Hesse C."/>
            <person name="Kuske C.R."/>
            <person name="Desiro A."/>
            <person name="Benucci G.M."/>
            <person name="Bonito G."/>
            <person name="Stajich J.E."/>
            <person name="Dunlap C."/>
            <person name="Arnold A.E."/>
            <person name="Porras-Alfaro A."/>
        </authorList>
    </citation>
    <scope>NUCLEOTIDE SEQUENCE [LARGE SCALE GENOMIC DNA]</scope>
    <source>
        <strain evidence="3 4">AZ0501</strain>
    </source>
</reference>
<organism evidence="3 4">
    <name type="scientific">Bifiguratus adelaidae</name>
    <dbReference type="NCBI Taxonomy" id="1938954"/>
    <lineage>
        <taxon>Eukaryota</taxon>
        <taxon>Fungi</taxon>
        <taxon>Fungi incertae sedis</taxon>
        <taxon>Mucoromycota</taxon>
        <taxon>Mucoromycotina</taxon>
        <taxon>Endogonomycetes</taxon>
        <taxon>Endogonales</taxon>
        <taxon>Endogonales incertae sedis</taxon>
        <taxon>Bifiguratus</taxon>
    </lineage>
</organism>
<dbReference type="PANTHER" id="PTHR48081:SF33">
    <property type="entry name" value="KYNURENINE FORMAMIDASE"/>
    <property type="match status" value="1"/>
</dbReference>
<dbReference type="EMBL" id="MVBO01000019">
    <property type="protein sequence ID" value="OZJ05255.1"/>
    <property type="molecule type" value="Genomic_DNA"/>
</dbReference>
<keyword evidence="4" id="KW-1185">Reference proteome</keyword>
<evidence type="ECO:0000259" key="2">
    <source>
        <dbReference type="Pfam" id="PF20434"/>
    </source>
</evidence>
<evidence type="ECO:0000313" key="3">
    <source>
        <dbReference type="EMBL" id="OZJ05255.1"/>
    </source>
</evidence>
<dbReference type="Gene3D" id="3.40.50.1820">
    <property type="entry name" value="alpha/beta hydrolase"/>
    <property type="match status" value="1"/>
</dbReference>
<name>A0A261Y3R9_9FUNG</name>
<evidence type="ECO:0000256" key="1">
    <source>
        <dbReference type="ARBA" id="ARBA00022801"/>
    </source>
</evidence>
<accession>A0A261Y3R9</accession>
<dbReference type="InterPro" id="IPR049492">
    <property type="entry name" value="BD-FAE-like_dom"/>
</dbReference>
<comment type="caution">
    <text evidence="3">The sequence shown here is derived from an EMBL/GenBank/DDBJ whole genome shotgun (WGS) entry which is preliminary data.</text>
</comment>
<dbReference type="SUPFAM" id="SSF53474">
    <property type="entry name" value="alpha/beta-Hydrolases"/>
    <property type="match status" value="1"/>
</dbReference>
<gene>
    <name evidence="3" type="ORF">BZG36_02320</name>
</gene>
<dbReference type="OrthoDB" id="6495301at2759"/>
<evidence type="ECO:0000313" key="4">
    <source>
        <dbReference type="Proteomes" id="UP000242875"/>
    </source>
</evidence>
<feature type="domain" description="BD-FAE-like" evidence="2">
    <location>
        <begin position="25"/>
        <end position="229"/>
    </location>
</feature>
<dbReference type="InterPro" id="IPR050300">
    <property type="entry name" value="GDXG_lipolytic_enzyme"/>
</dbReference>
<proteinExistence type="predicted"/>
<dbReference type="InterPro" id="IPR029058">
    <property type="entry name" value="AB_hydrolase_fold"/>
</dbReference>